<organism evidence="2 3">
    <name type="scientific">Apatococcus lobatus</name>
    <dbReference type="NCBI Taxonomy" id="904363"/>
    <lineage>
        <taxon>Eukaryota</taxon>
        <taxon>Viridiplantae</taxon>
        <taxon>Chlorophyta</taxon>
        <taxon>core chlorophytes</taxon>
        <taxon>Trebouxiophyceae</taxon>
        <taxon>Chlorellales</taxon>
        <taxon>Chlorellaceae</taxon>
        <taxon>Apatococcus</taxon>
    </lineage>
</organism>
<protein>
    <submittedName>
        <fullName evidence="2">Uncharacterized protein</fullName>
    </submittedName>
</protein>
<comment type="caution">
    <text evidence="2">The sequence shown here is derived from an EMBL/GenBank/DDBJ whole genome shotgun (WGS) entry which is preliminary data.</text>
</comment>
<reference evidence="2 3" key="1">
    <citation type="journal article" date="2024" name="Nat. Commun.">
        <title>Phylogenomics reveals the evolutionary origins of lichenization in chlorophyte algae.</title>
        <authorList>
            <person name="Puginier C."/>
            <person name="Libourel C."/>
            <person name="Otte J."/>
            <person name="Skaloud P."/>
            <person name="Haon M."/>
            <person name="Grisel S."/>
            <person name="Petersen M."/>
            <person name="Berrin J.G."/>
            <person name="Delaux P.M."/>
            <person name="Dal Grande F."/>
            <person name="Keller J."/>
        </authorList>
    </citation>
    <scope>NUCLEOTIDE SEQUENCE [LARGE SCALE GENOMIC DNA]</scope>
    <source>
        <strain evidence="2 3">SAG 2145</strain>
    </source>
</reference>
<keyword evidence="1" id="KW-0472">Membrane</keyword>
<feature type="transmembrane region" description="Helical" evidence="1">
    <location>
        <begin position="91"/>
        <end position="116"/>
    </location>
</feature>
<proteinExistence type="predicted"/>
<dbReference type="EMBL" id="JALJOS010000019">
    <property type="protein sequence ID" value="KAK9827016.1"/>
    <property type="molecule type" value="Genomic_DNA"/>
</dbReference>
<dbReference type="Proteomes" id="UP001438707">
    <property type="component" value="Unassembled WGS sequence"/>
</dbReference>
<evidence type="ECO:0000313" key="3">
    <source>
        <dbReference type="Proteomes" id="UP001438707"/>
    </source>
</evidence>
<keyword evidence="1" id="KW-1133">Transmembrane helix</keyword>
<sequence>MLSAYNTAQSAAINVNTASADIANITQFTQLKAVSDMLAQNKTLQTAVSSVDASMASEESTKSKGLTDVVDSAAGVVNNAVDKGTGVVNNAIFGISMVWIGIGGASIVAIVLIIFLMTRKGKAAVNVAPSGQVTTQYQPSAMNQFLQAAPGLLQSLPMRRF</sequence>
<dbReference type="AlphaFoldDB" id="A0AAW1R0W1"/>
<accession>A0AAW1R0W1</accession>
<keyword evidence="1" id="KW-0812">Transmembrane</keyword>
<keyword evidence="3" id="KW-1185">Reference proteome</keyword>
<gene>
    <name evidence="2" type="ORF">WJX74_003613</name>
</gene>
<evidence type="ECO:0000256" key="1">
    <source>
        <dbReference type="SAM" id="Phobius"/>
    </source>
</evidence>
<evidence type="ECO:0000313" key="2">
    <source>
        <dbReference type="EMBL" id="KAK9827016.1"/>
    </source>
</evidence>
<name>A0AAW1R0W1_9CHLO</name>